<dbReference type="STRING" id="337451.A0A443NQ84"/>
<proteinExistence type="predicted"/>
<reference evidence="1 2" key="1">
    <citation type="journal article" date="2019" name="Nat. Plants">
        <title>Stout camphor tree genome fills gaps in understanding of flowering plant genome evolution.</title>
        <authorList>
            <person name="Chaw S.M."/>
            <person name="Liu Y.C."/>
            <person name="Wu Y.W."/>
            <person name="Wang H.Y."/>
            <person name="Lin C.I."/>
            <person name="Wu C.S."/>
            <person name="Ke H.M."/>
            <person name="Chang L.Y."/>
            <person name="Hsu C.Y."/>
            <person name="Yang H.T."/>
            <person name="Sudianto E."/>
            <person name="Hsu M.H."/>
            <person name="Wu K.P."/>
            <person name="Wang L.N."/>
            <person name="Leebens-Mack J.H."/>
            <person name="Tsai I.J."/>
        </authorList>
    </citation>
    <scope>NUCLEOTIDE SEQUENCE [LARGE SCALE GENOMIC DNA]</scope>
    <source>
        <strain evidence="2">cv. Chaw 1501</strain>
        <tissue evidence="1">Young leaves</tissue>
    </source>
</reference>
<dbReference type="Proteomes" id="UP000283530">
    <property type="component" value="Unassembled WGS sequence"/>
</dbReference>
<evidence type="ECO:0000313" key="1">
    <source>
        <dbReference type="EMBL" id="RWR80679.1"/>
    </source>
</evidence>
<dbReference type="EMBL" id="QPKB01000003">
    <property type="protein sequence ID" value="RWR80679.1"/>
    <property type="molecule type" value="Genomic_DNA"/>
</dbReference>
<dbReference type="AlphaFoldDB" id="A0A443NQ84"/>
<dbReference type="GO" id="GO:0009308">
    <property type="term" value="P:amine metabolic process"/>
    <property type="evidence" value="ECO:0007669"/>
    <property type="project" value="InterPro"/>
</dbReference>
<gene>
    <name evidence="1" type="ORF">CKAN_00933100</name>
</gene>
<dbReference type="GO" id="GO:0008131">
    <property type="term" value="F:primary methylamine oxidase activity"/>
    <property type="evidence" value="ECO:0007669"/>
    <property type="project" value="InterPro"/>
</dbReference>
<accession>A0A443NQ84</accession>
<sequence length="134" mass="14589">MVHERLGLLRSKSGSTGCRRMTSFTTASKYFSLGRCDSSTVVFNPTTCSSSSWARLITAGCCIISAIAHSDVVHVVSVPAKVPPLTMQEDFPIMPIVVFSFDLNPVNLSERNPILRTSPKMEKDLPICRPDSAA</sequence>
<dbReference type="GO" id="GO:0005507">
    <property type="term" value="F:copper ion binding"/>
    <property type="evidence" value="ECO:0007669"/>
    <property type="project" value="InterPro"/>
</dbReference>
<name>A0A443NQ84_9MAGN</name>
<dbReference type="OrthoDB" id="5379943at2759"/>
<dbReference type="SUPFAM" id="SSF49998">
    <property type="entry name" value="Amine oxidase catalytic domain"/>
    <property type="match status" value="1"/>
</dbReference>
<dbReference type="InterPro" id="IPR036460">
    <property type="entry name" value="Cu_amine_oxidase_C_sf"/>
</dbReference>
<keyword evidence="2" id="KW-1185">Reference proteome</keyword>
<organism evidence="1 2">
    <name type="scientific">Cinnamomum micranthum f. kanehirae</name>
    <dbReference type="NCBI Taxonomy" id="337451"/>
    <lineage>
        <taxon>Eukaryota</taxon>
        <taxon>Viridiplantae</taxon>
        <taxon>Streptophyta</taxon>
        <taxon>Embryophyta</taxon>
        <taxon>Tracheophyta</taxon>
        <taxon>Spermatophyta</taxon>
        <taxon>Magnoliopsida</taxon>
        <taxon>Magnoliidae</taxon>
        <taxon>Laurales</taxon>
        <taxon>Lauraceae</taxon>
        <taxon>Cinnamomum</taxon>
    </lineage>
</organism>
<dbReference type="GO" id="GO:0048038">
    <property type="term" value="F:quinone binding"/>
    <property type="evidence" value="ECO:0007669"/>
    <property type="project" value="InterPro"/>
</dbReference>
<protein>
    <submittedName>
        <fullName evidence="1">Primary amine oxidase</fullName>
    </submittedName>
</protein>
<comment type="caution">
    <text evidence="1">The sequence shown here is derived from an EMBL/GenBank/DDBJ whole genome shotgun (WGS) entry which is preliminary data.</text>
</comment>
<evidence type="ECO:0000313" key="2">
    <source>
        <dbReference type="Proteomes" id="UP000283530"/>
    </source>
</evidence>